<dbReference type="InterPro" id="IPR010917">
    <property type="entry name" value="TonB_rcpt_CS"/>
</dbReference>
<dbReference type="CDD" id="cd01347">
    <property type="entry name" value="ligand_gated_channel"/>
    <property type="match status" value="1"/>
</dbReference>
<evidence type="ECO:0000256" key="14">
    <source>
        <dbReference type="SAM" id="SignalP"/>
    </source>
</evidence>
<reference evidence="17 18" key="1">
    <citation type="submission" date="2024-06" db="EMBL/GenBank/DDBJ databases">
        <title>Genomic Encyclopedia of Type Strains, Phase IV (KMG-IV): sequencing the most valuable type-strain genomes for metagenomic binning, comparative biology and taxonomic classification.</title>
        <authorList>
            <person name="Goeker M."/>
        </authorList>
    </citation>
    <scope>NUCLEOTIDE SEQUENCE [LARGE SCALE GENOMIC DNA]</scope>
    <source>
        <strain evidence="17 18">DSM 27865</strain>
    </source>
</reference>
<evidence type="ECO:0000256" key="13">
    <source>
        <dbReference type="RuleBase" id="RU003357"/>
    </source>
</evidence>
<dbReference type="NCBIfam" id="TIGR01785">
    <property type="entry name" value="TonB-hemin"/>
    <property type="match status" value="1"/>
</dbReference>
<comment type="similarity">
    <text evidence="2 11 13">Belongs to the TonB-dependent receptor family.</text>
</comment>
<dbReference type="Pfam" id="PF07715">
    <property type="entry name" value="Plug"/>
    <property type="match status" value="1"/>
</dbReference>
<dbReference type="PANTHER" id="PTHR30069:SF29">
    <property type="entry name" value="HEMOGLOBIN AND HEMOGLOBIN-HAPTOGLOBIN-BINDING PROTEIN 1-RELATED"/>
    <property type="match status" value="1"/>
</dbReference>
<dbReference type="EMBL" id="JBEPML010000005">
    <property type="protein sequence ID" value="MET3791839.1"/>
    <property type="molecule type" value="Genomic_DNA"/>
</dbReference>
<keyword evidence="9 17" id="KW-0675">Receptor</keyword>
<dbReference type="Proteomes" id="UP001549076">
    <property type="component" value="Unassembled WGS sequence"/>
</dbReference>
<keyword evidence="7 13" id="KW-0798">TonB box</keyword>
<evidence type="ECO:0000313" key="17">
    <source>
        <dbReference type="EMBL" id="MET3791839.1"/>
    </source>
</evidence>
<dbReference type="PANTHER" id="PTHR30069">
    <property type="entry name" value="TONB-DEPENDENT OUTER MEMBRANE RECEPTOR"/>
    <property type="match status" value="1"/>
</dbReference>
<feature type="chain" id="PRO_5046632412" evidence="14">
    <location>
        <begin position="28"/>
        <end position="743"/>
    </location>
</feature>
<feature type="domain" description="TonB-dependent receptor-like beta-barrel" evidence="15">
    <location>
        <begin position="262"/>
        <end position="706"/>
    </location>
</feature>
<dbReference type="InterPro" id="IPR012910">
    <property type="entry name" value="Plug_dom"/>
</dbReference>
<evidence type="ECO:0000256" key="5">
    <source>
        <dbReference type="ARBA" id="ARBA00022692"/>
    </source>
</evidence>
<sequence>MKVWRSPSALMACTAMAMLYAAAPAAAQESSAQEPTVLQTITVKGKKQKAGAATDSPLTTTVNATAIEDKQVTSIEDLGRSLEPGVNFNRNTGAINIRGLEGSRVLTTIDGIPVPYLYDVTRGASGGVDAFDFSSLSAVDVMRGADSSRAGAGALGGVLGLSTLEPEDLISNGRDWGGVLKSTYDSSDDSIAGSVAVAKRFGGTSVLFQGGYKQGNERENNGTVEAYGPLRTLPNPSDYDQHNLLFKLRQTLEGGHVLGLTAERFRKDRDTDARTNQSLTGNYRPGNYDTHEDSARDRISLDYSYDGSAGVLDGAVGSLYWMKQVRNNGYAGIRTTTDPLGFISRDNEMDEETFGFIGSGSRSFDTGGFNHLVSAGIDIASSTSVQYSSGVDNCPPFYGPFHQCNFLHTNQADTPKVDSKRFGFFIDDEISMGDSPFYVMPGIRFDWLEHSPKMTPEFADNATGPALPPGFSDAGVSPKLRLGYRPHDKLEFFGQWAMAFRAPTAGELYSSYGGPGTYVRIGNPDLETETSNGFEIGAKLGDQNFGGRVNLFYNKYKNFIEARSLTADEALALGYDPANYPFGITGSMNIPNARIYGAEASVHKRFDNGFSVRAGLAYARGDNTDTGEFLPSVAPFKGVIGLAYDTETWGVGVDFIGAAKARGTTITSGTSTTYFATPGYGIVDLSAWWEPEQLNGLKINAGIFNVFDKTYYDYSSVRTGGTQPSEFYSEPGRSFKISLTQRF</sequence>
<name>A0ABV2MYF8_9HYPH</name>
<evidence type="ECO:0000256" key="6">
    <source>
        <dbReference type="ARBA" id="ARBA00022729"/>
    </source>
</evidence>
<keyword evidence="10 11" id="KW-0998">Cell outer membrane</keyword>
<evidence type="ECO:0000256" key="7">
    <source>
        <dbReference type="ARBA" id="ARBA00023077"/>
    </source>
</evidence>
<comment type="caution">
    <text evidence="17">The sequence shown here is derived from an EMBL/GenBank/DDBJ whole genome shotgun (WGS) entry which is preliminary data.</text>
</comment>
<keyword evidence="6 14" id="KW-0732">Signal</keyword>
<dbReference type="Gene3D" id="2.40.170.20">
    <property type="entry name" value="TonB-dependent receptor, beta-barrel domain"/>
    <property type="match status" value="1"/>
</dbReference>
<evidence type="ECO:0000256" key="4">
    <source>
        <dbReference type="ARBA" id="ARBA00022452"/>
    </source>
</evidence>
<dbReference type="InterPro" id="IPR036942">
    <property type="entry name" value="Beta-barrel_TonB_sf"/>
</dbReference>
<evidence type="ECO:0000256" key="3">
    <source>
        <dbReference type="ARBA" id="ARBA00022448"/>
    </source>
</evidence>
<evidence type="ECO:0000259" key="15">
    <source>
        <dbReference type="Pfam" id="PF00593"/>
    </source>
</evidence>
<evidence type="ECO:0000259" key="16">
    <source>
        <dbReference type="Pfam" id="PF07715"/>
    </source>
</evidence>
<evidence type="ECO:0000256" key="11">
    <source>
        <dbReference type="PROSITE-ProRule" id="PRU01360"/>
    </source>
</evidence>
<evidence type="ECO:0000313" key="18">
    <source>
        <dbReference type="Proteomes" id="UP001549076"/>
    </source>
</evidence>
<keyword evidence="5 11" id="KW-0812">Transmembrane</keyword>
<dbReference type="InterPro" id="IPR011276">
    <property type="entry name" value="TonB_haem/Hb_rcpt"/>
</dbReference>
<protein>
    <submittedName>
        <fullName evidence="17">Hemoglobin/transferrin/lactoferrin receptor protein</fullName>
    </submittedName>
</protein>
<evidence type="ECO:0000256" key="10">
    <source>
        <dbReference type="ARBA" id="ARBA00023237"/>
    </source>
</evidence>
<dbReference type="PROSITE" id="PS01156">
    <property type="entry name" value="TONB_DEPENDENT_REC_2"/>
    <property type="match status" value="1"/>
</dbReference>
<dbReference type="InterPro" id="IPR000531">
    <property type="entry name" value="Beta-barrel_TonB"/>
</dbReference>
<dbReference type="Pfam" id="PF00593">
    <property type="entry name" value="TonB_dep_Rec_b-barrel"/>
    <property type="match status" value="1"/>
</dbReference>
<evidence type="ECO:0000256" key="8">
    <source>
        <dbReference type="ARBA" id="ARBA00023136"/>
    </source>
</evidence>
<dbReference type="InterPro" id="IPR039426">
    <property type="entry name" value="TonB-dep_rcpt-like"/>
</dbReference>
<evidence type="ECO:0000256" key="1">
    <source>
        <dbReference type="ARBA" id="ARBA00004571"/>
    </source>
</evidence>
<feature type="short sequence motif" description="TonB C-terminal box" evidence="12">
    <location>
        <begin position="726"/>
        <end position="743"/>
    </location>
</feature>
<feature type="domain" description="TonB-dependent receptor plug" evidence="16">
    <location>
        <begin position="59"/>
        <end position="158"/>
    </location>
</feature>
<evidence type="ECO:0000256" key="2">
    <source>
        <dbReference type="ARBA" id="ARBA00009810"/>
    </source>
</evidence>
<dbReference type="NCBIfam" id="TIGR01786">
    <property type="entry name" value="TonB-hemlactrns"/>
    <property type="match status" value="1"/>
</dbReference>
<organism evidence="17 18">
    <name type="scientific">Aquamicrobium terrae</name>
    <dbReference type="NCBI Taxonomy" id="1324945"/>
    <lineage>
        <taxon>Bacteria</taxon>
        <taxon>Pseudomonadati</taxon>
        <taxon>Pseudomonadota</taxon>
        <taxon>Alphaproteobacteria</taxon>
        <taxon>Hyphomicrobiales</taxon>
        <taxon>Phyllobacteriaceae</taxon>
        <taxon>Aquamicrobium</taxon>
    </lineage>
</organism>
<dbReference type="Gene3D" id="2.170.130.10">
    <property type="entry name" value="TonB-dependent receptor, plug domain"/>
    <property type="match status" value="1"/>
</dbReference>
<keyword evidence="3 11" id="KW-0813">Transport</keyword>
<dbReference type="RefSeq" id="WP_354194252.1">
    <property type="nucleotide sequence ID" value="NZ_JBEPML010000005.1"/>
</dbReference>
<accession>A0ABV2MYF8</accession>
<dbReference type="PROSITE" id="PS52016">
    <property type="entry name" value="TONB_DEPENDENT_REC_3"/>
    <property type="match status" value="1"/>
</dbReference>
<keyword evidence="18" id="KW-1185">Reference proteome</keyword>
<gene>
    <name evidence="17" type="ORF">ABID37_002047</name>
</gene>
<comment type="subcellular location">
    <subcellularLocation>
        <location evidence="1 11">Cell outer membrane</location>
        <topology evidence="1 11">Multi-pass membrane protein</topology>
    </subcellularLocation>
</comment>
<dbReference type="InterPro" id="IPR010949">
    <property type="entry name" value="TonB_Hb/transfer/lactofer_rcpt"/>
</dbReference>
<keyword evidence="8 11" id="KW-0472">Membrane</keyword>
<dbReference type="InterPro" id="IPR037066">
    <property type="entry name" value="Plug_dom_sf"/>
</dbReference>
<proteinExistence type="inferred from homology"/>
<dbReference type="SUPFAM" id="SSF56935">
    <property type="entry name" value="Porins"/>
    <property type="match status" value="1"/>
</dbReference>
<feature type="signal peptide" evidence="14">
    <location>
        <begin position="1"/>
        <end position="27"/>
    </location>
</feature>
<keyword evidence="4 11" id="KW-1134">Transmembrane beta strand</keyword>
<evidence type="ECO:0000256" key="12">
    <source>
        <dbReference type="PROSITE-ProRule" id="PRU10144"/>
    </source>
</evidence>
<evidence type="ECO:0000256" key="9">
    <source>
        <dbReference type="ARBA" id="ARBA00023170"/>
    </source>
</evidence>